<feature type="domain" description="Immunoglobulin" evidence="5">
    <location>
        <begin position="54"/>
        <end position="155"/>
    </location>
</feature>
<name>A0A6Q2Y5D7_ESOLU</name>
<dbReference type="Ensembl" id="ENSELUT00000075229.2">
    <property type="protein sequence ID" value="ENSELUP00000061144.2"/>
    <property type="gene ID" value="ENSELUG00000040381.1"/>
</dbReference>
<proteinExistence type="predicted"/>
<dbReference type="GeneTree" id="ENSGT01030000235063"/>
<keyword evidence="2 4" id="KW-0472">Membrane</keyword>
<sequence length="253" mass="28658">HKRDTWIQLKSLYSELNGDLCLIIPSAVYNDNGYYECVCDNNVLQDVKLEVLVPVKISAKVGDTVTLNYYGLTDKQIPYNVSYTKGNMTVMSVKEDNLTTGPGFENRLHVSKDAYKQGDLSLTIDNIQLSDQGIYECFFNLGNRGNPDAVILTVKDTQEDESTWWVALWVLVGIFLTIALQTSGFCIYKCYTKKEGSREGLDDDFTEDEPLRWGEKKKMDDSYVNLEMEELAVHISTAERVSQKDEGTGRTIQ</sequence>
<dbReference type="GO" id="GO:0005102">
    <property type="term" value="F:signaling receptor binding"/>
    <property type="evidence" value="ECO:0007669"/>
    <property type="project" value="TreeGrafter"/>
</dbReference>
<organism evidence="6 7">
    <name type="scientific">Esox lucius</name>
    <name type="common">Northern pike</name>
    <dbReference type="NCBI Taxonomy" id="8010"/>
    <lineage>
        <taxon>Eukaryota</taxon>
        <taxon>Metazoa</taxon>
        <taxon>Chordata</taxon>
        <taxon>Craniata</taxon>
        <taxon>Vertebrata</taxon>
        <taxon>Euteleostomi</taxon>
        <taxon>Actinopterygii</taxon>
        <taxon>Neopterygii</taxon>
        <taxon>Teleostei</taxon>
        <taxon>Protacanthopterygii</taxon>
        <taxon>Esociformes</taxon>
        <taxon>Esocidae</taxon>
        <taxon>Esox</taxon>
    </lineage>
</organism>
<comment type="subcellular location">
    <subcellularLocation>
        <location evidence="1">Membrane</location>
    </subcellularLocation>
</comment>
<accession>A0A6Q2Y5D7</accession>
<evidence type="ECO:0000256" key="4">
    <source>
        <dbReference type="SAM" id="Phobius"/>
    </source>
</evidence>
<feature type="transmembrane region" description="Helical" evidence="4">
    <location>
        <begin position="164"/>
        <end position="188"/>
    </location>
</feature>
<evidence type="ECO:0000313" key="6">
    <source>
        <dbReference type="Ensembl" id="ENSELUP00000061144.2"/>
    </source>
</evidence>
<dbReference type="InterPro" id="IPR013106">
    <property type="entry name" value="Ig_V-set"/>
</dbReference>
<dbReference type="Pfam" id="PF07686">
    <property type="entry name" value="V-set"/>
    <property type="match status" value="1"/>
</dbReference>
<evidence type="ECO:0000256" key="1">
    <source>
        <dbReference type="ARBA" id="ARBA00004370"/>
    </source>
</evidence>
<dbReference type="Proteomes" id="UP000265140">
    <property type="component" value="Chromosome 24"/>
</dbReference>
<reference evidence="6" key="3">
    <citation type="submission" date="2025-08" db="UniProtKB">
        <authorList>
            <consortium name="Ensembl"/>
        </authorList>
    </citation>
    <scope>IDENTIFICATION</scope>
</reference>
<dbReference type="Bgee" id="ENSELUG00000026024">
    <property type="expression patterns" value="Expressed in ovary and 4 other cell types or tissues"/>
</dbReference>
<keyword evidence="3" id="KW-0393">Immunoglobulin domain</keyword>
<evidence type="ECO:0000313" key="7">
    <source>
        <dbReference type="Proteomes" id="UP000265140"/>
    </source>
</evidence>
<keyword evidence="4" id="KW-0812">Transmembrane</keyword>
<reference evidence="6" key="2">
    <citation type="submission" date="2020-02" db="EMBL/GenBank/DDBJ databases">
        <title>Esox lucius (northern pike) genome, fEsoLuc1, primary haplotype.</title>
        <authorList>
            <person name="Myers G."/>
            <person name="Karagic N."/>
            <person name="Meyer A."/>
            <person name="Pippel M."/>
            <person name="Reichard M."/>
            <person name="Winkler S."/>
            <person name="Tracey A."/>
            <person name="Sims Y."/>
            <person name="Howe K."/>
            <person name="Rhie A."/>
            <person name="Formenti G."/>
            <person name="Durbin R."/>
            <person name="Fedrigo O."/>
            <person name="Jarvis E.D."/>
        </authorList>
    </citation>
    <scope>NUCLEOTIDE SEQUENCE [LARGE SCALE GENOMIC DNA]</scope>
</reference>
<dbReference type="AlphaFoldDB" id="A0A6Q2Y5D7"/>
<dbReference type="SUPFAM" id="SSF48726">
    <property type="entry name" value="Immunoglobulin"/>
    <property type="match status" value="1"/>
</dbReference>
<dbReference type="Gene3D" id="2.60.40.10">
    <property type="entry name" value="Immunoglobulins"/>
    <property type="match status" value="1"/>
</dbReference>
<dbReference type="GO" id="GO:0050852">
    <property type="term" value="P:T cell receptor signaling pathway"/>
    <property type="evidence" value="ECO:0007669"/>
    <property type="project" value="TreeGrafter"/>
</dbReference>
<reference evidence="6" key="4">
    <citation type="submission" date="2025-09" db="UniProtKB">
        <authorList>
            <consortium name="Ensembl"/>
        </authorList>
    </citation>
    <scope>IDENTIFICATION</scope>
</reference>
<dbReference type="InterPro" id="IPR050504">
    <property type="entry name" value="IgSF_BTN/MOG"/>
</dbReference>
<dbReference type="GO" id="GO:0001817">
    <property type="term" value="P:regulation of cytokine production"/>
    <property type="evidence" value="ECO:0007669"/>
    <property type="project" value="TreeGrafter"/>
</dbReference>
<keyword evidence="4" id="KW-1133">Transmembrane helix</keyword>
<reference evidence="7" key="1">
    <citation type="journal article" date="2014" name="PLoS ONE">
        <title>The genome and linkage map of the northern pike (Esox lucius): conserved synteny revealed between the salmonid sister group and the Neoteleostei.</title>
        <authorList>
            <person name="Rondeau E.B."/>
            <person name="Minkley D.R."/>
            <person name="Leong J.S."/>
            <person name="Messmer A.M."/>
            <person name="Jantzen J.R."/>
            <person name="von Schalburg K.R."/>
            <person name="Lemon C."/>
            <person name="Bird N.H."/>
            <person name="Koop B.F."/>
        </authorList>
    </citation>
    <scope>NUCLEOTIDE SEQUENCE</scope>
</reference>
<evidence type="ECO:0000256" key="3">
    <source>
        <dbReference type="ARBA" id="ARBA00023319"/>
    </source>
</evidence>
<evidence type="ECO:0000256" key="2">
    <source>
        <dbReference type="ARBA" id="ARBA00023136"/>
    </source>
</evidence>
<dbReference type="GO" id="GO:0009897">
    <property type="term" value="C:external side of plasma membrane"/>
    <property type="evidence" value="ECO:0007669"/>
    <property type="project" value="TreeGrafter"/>
</dbReference>
<dbReference type="SMART" id="SM00409">
    <property type="entry name" value="IG"/>
    <property type="match status" value="1"/>
</dbReference>
<dbReference type="InterPro" id="IPR013783">
    <property type="entry name" value="Ig-like_fold"/>
</dbReference>
<dbReference type="InterPro" id="IPR036179">
    <property type="entry name" value="Ig-like_dom_sf"/>
</dbReference>
<evidence type="ECO:0000259" key="5">
    <source>
        <dbReference type="SMART" id="SM00409"/>
    </source>
</evidence>
<keyword evidence="7" id="KW-1185">Reference proteome</keyword>
<dbReference type="InterPro" id="IPR003599">
    <property type="entry name" value="Ig_sub"/>
</dbReference>
<dbReference type="PANTHER" id="PTHR24100">
    <property type="entry name" value="BUTYROPHILIN"/>
    <property type="match status" value="1"/>
</dbReference>
<protein>
    <recommendedName>
        <fullName evidence="5">Immunoglobulin domain-containing protein</fullName>
    </recommendedName>
</protein>